<dbReference type="Gene3D" id="3.40.50.1360">
    <property type="match status" value="1"/>
</dbReference>
<dbReference type="Proteomes" id="UP001642484">
    <property type="component" value="Unassembled WGS sequence"/>
</dbReference>
<comment type="caution">
    <text evidence="1">The sequence shown here is derived from an EMBL/GenBank/DDBJ whole genome shotgun (WGS) entry which is preliminary data.</text>
</comment>
<dbReference type="SUPFAM" id="SSF100950">
    <property type="entry name" value="NagB/RpiA/CoA transferase-like"/>
    <property type="match status" value="1"/>
</dbReference>
<sequence>MQAVLGLPRLQTNRWAPAARPASSKAVKPGPPGRTWPSLVSLAVFVQAERARRGRRSALPETVPPAAASRILIKSDADAVATQLCSEVAAAAKEAVAKRGGFSLAIPGGSILKMLVAGAAELEGVEWDKGVMAYVNHKCVANDDAAATHKKAADLFLSGWKGLKVITMGGSADGEAEAQRYEAELRAVPEALLPRTAGDMPVFDICLIGVGDDGHFGSLYPNREEIADESGRWVLPVDLKSPPSITLSPAAMMASKKVLVASAGVSEKYPLGKSEAMKTAIEGMEGPRAFPAQVLRGTAFWLLDEAAASALSPGLR</sequence>
<reference evidence="1 2" key="1">
    <citation type="submission" date="2024-02" db="EMBL/GenBank/DDBJ databases">
        <authorList>
            <person name="Chen Y."/>
            <person name="Shah S."/>
            <person name="Dougan E. K."/>
            <person name="Thang M."/>
            <person name="Chan C."/>
        </authorList>
    </citation>
    <scope>NUCLEOTIDE SEQUENCE [LARGE SCALE GENOMIC DNA]</scope>
</reference>
<dbReference type="EMBL" id="CAXAMN010001148">
    <property type="protein sequence ID" value="CAK8992843.1"/>
    <property type="molecule type" value="Genomic_DNA"/>
</dbReference>
<gene>
    <name evidence="1" type="ORF">CCMP2556_LOCUS3027</name>
</gene>
<keyword evidence="2" id="KW-1185">Reference proteome</keyword>
<dbReference type="PANTHER" id="PTHR11054:SF0">
    <property type="entry name" value="6-PHOSPHOGLUCONOLACTONASE"/>
    <property type="match status" value="1"/>
</dbReference>
<dbReference type="InterPro" id="IPR037171">
    <property type="entry name" value="NagB/RpiA_transferase-like"/>
</dbReference>
<organism evidence="1 2">
    <name type="scientific">Durusdinium trenchii</name>
    <dbReference type="NCBI Taxonomy" id="1381693"/>
    <lineage>
        <taxon>Eukaryota</taxon>
        <taxon>Sar</taxon>
        <taxon>Alveolata</taxon>
        <taxon>Dinophyceae</taxon>
        <taxon>Suessiales</taxon>
        <taxon>Symbiodiniaceae</taxon>
        <taxon>Durusdinium</taxon>
    </lineage>
</organism>
<protein>
    <submittedName>
        <fullName evidence="1">Uncharacterized protein</fullName>
    </submittedName>
</protein>
<name>A0ABP0HSR3_9DINO</name>
<dbReference type="Pfam" id="PF01182">
    <property type="entry name" value="Glucosamine_iso"/>
    <property type="match status" value="1"/>
</dbReference>
<proteinExistence type="predicted"/>
<accession>A0ABP0HSR3</accession>
<evidence type="ECO:0000313" key="1">
    <source>
        <dbReference type="EMBL" id="CAK8992843.1"/>
    </source>
</evidence>
<evidence type="ECO:0000313" key="2">
    <source>
        <dbReference type="Proteomes" id="UP001642484"/>
    </source>
</evidence>
<dbReference type="InterPro" id="IPR006148">
    <property type="entry name" value="Glc/Gal-6P_isomerase"/>
</dbReference>
<dbReference type="PANTHER" id="PTHR11054">
    <property type="entry name" value="6-PHOSPHOGLUCONOLACTONASE"/>
    <property type="match status" value="1"/>
</dbReference>
<dbReference type="InterPro" id="IPR039104">
    <property type="entry name" value="6PGL"/>
</dbReference>